<organism evidence="5">
    <name type="scientific">Salmonella enterica subsp. enterica serovar Ank</name>
    <dbReference type="NCBI Taxonomy" id="1173578"/>
    <lineage>
        <taxon>Bacteria</taxon>
        <taxon>Pseudomonadati</taxon>
        <taxon>Pseudomonadota</taxon>
        <taxon>Gammaproteobacteria</taxon>
        <taxon>Enterobacterales</taxon>
        <taxon>Enterobacteriaceae</taxon>
        <taxon>Salmonella</taxon>
    </lineage>
</organism>
<dbReference type="InterPro" id="IPR008638">
    <property type="entry name" value="FhaB/CdiA-like_TPS"/>
</dbReference>
<accession>A0A726YE60</accession>
<comment type="subcellular location">
    <subcellularLocation>
        <location evidence="1">Secreted</location>
    </subcellularLocation>
</comment>
<dbReference type="EMBL" id="DAARBX010000003">
    <property type="protein sequence ID" value="HAE1792326.1"/>
    <property type="molecule type" value="Genomic_DNA"/>
</dbReference>
<dbReference type="Gene3D" id="2.160.20.10">
    <property type="entry name" value="Single-stranded right-handed beta-helix, Pectin lyase-like"/>
    <property type="match status" value="1"/>
</dbReference>
<dbReference type="InterPro" id="IPR024973">
    <property type="entry name" value="ESPR"/>
</dbReference>
<dbReference type="SUPFAM" id="SSF51126">
    <property type="entry name" value="Pectin lyase-like"/>
    <property type="match status" value="1"/>
</dbReference>
<protein>
    <submittedName>
        <fullName evidence="5">Filamentous hemagglutinin N-terminal domain-containing protein</fullName>
    </submittedName>
</protein>
<comment type="caution">
    <text evidence="5">The sequence shown here is derived from an EMBL/GenBank/DDBJ whole genome shotgun (WGS) entry which is preliminary data.</text>
</comment>
<dbReference type="SMART" id="SM00912">
    <property type="entry name" value="Haemagg_act"/>
    <property type="match status" value="1"/>
</dbReference>
<dbReference type="GO" id="GO:0005576">
    <property type="term" value="C:extracellular region"/>
    <property type="evidence" value="ECO:0007669"/>
    <property type="project" value="UniProtKB-SubCell"/>
</dbReference>
<keyword evidence="3" id="KW-0732">Signal</keyword>
<dbReference type="AlphaFoldDB" id="A0A726YE60"/>
<name>A0A726YE60_SALET</name>
<dbReference type="InterPro" id="IPR050909">
    <property type="entry name" value="Bact_Autotransporter_VF"/>
</dbReference>
<evidence type="ECO:0000259" key="4">
    <source>
        <dbReference type="SMART" id="SM00912"/>
    </source>
</evidence>
<gene>
    <name evidence="5" type="ORF">G3V02_000990</name>
</gene>
<dbReference type="Pfam" id="PF05860">
    <property type="entry name" value="TPS"/>
    <property type="match status" value="1"/>
</dbReference>
<proteinExistence type="predicted"/>
<reference evidence="5" key="2">
    <citation type="submission" date="2018-07" db="EMBL/GenBank/DDBJ databases">
        <authorList>
            <consortium name="NCBI Pathogen Detection Project"/>
        </authorList>
    </citation>
    <scope>NUCLEOTIDE SEQUENCE</scope>
    <source>
        <strain evidence="5">BCW_2640</strain>
    </source>
</reference>
<reference evidence="5" key="1">
    <citation type="journal article" date="2018" name="Genome Biol.">
        <title>SKESA: strategic k-mer extension for scrupulous assemblies.</title>
        <authorList>
            <person name="Souvorov A."/>
            <person name="Agarwala R."/>
            <person name="Lipman D.J."/>
        </authorList>
    </citation>
    <scope>NUCLEOTIDE SEQUENCE</scope>
    <source>
        <strain evidence="5">BCW_2640</strain>
    </source>
</reference>
<sequence length="769" mass="76875">MNKIYKLKFDKRRNELVVVSEITAGMGKEKSTGHIAGLSGLSPFVRLLGKLTPLSLLTGLVTGLLPMMVMAADLPTGGQIVAGQGSISTAGNQMTVHQQTQNMATNWQGFDIGQNNSVQFIQPDSSAVALNRVTGGSASQIMGSLTANGKVFLINPNGVLFGKNARVDTGGFVASTKNMNTADFMQGNYTLSGGSVSGAEIVNQGALTTTKGGFIVLAADRVRNSGTITTPSGKAVLAAADNITLKLDNSGLTSVSVNGSVVNALVENSGLVSATNGQVYLTAKGQNMLLNTVVNNSGTIEAKGLSAEGGVIRLDGGDSGVVSQSGTLLADSDTGRGGKITVEGQNIHLAAGSKTSATGKTGGGSVHAGGGWQGKDAAIRNASKVVMDKNAVIDVSATSTGQGGTAVLWSDDYTSFRGTILAKGGAQSGNGGQVETSSHNNLQAFGDVDASAANGKGGNWLLDPTDVTIVGSDGDNNISSSVTGSTGIFAPTADGAQILNSSIESQLNKGTSVTVTTSGVDTAGQSGNITVNANVVKTAGADASLTLKADNNISMADAIAVGSTDGKLDLNLLAGNTSQNAGITLGKNINISLNGGDFYAGSASGNSAVSLTFSNNGFIRANDILMNLSGGLSGYAYAVLADNNLTINGPVSGTTGWAVPLRFIAGNYLTINTTGAINLRASDTTNNGGSVVLRGANGIDLTAGGDINLVAANATTNSVTVDSSNGAVSMNAGGNISLQKATVTSGNGGDISILGAGSTTGLVQILNST</sequence>
<dbReference type="InterPro" id="IPR011050">
    <property type="entry name" value="Pectin_lyase_fold/virulence"/>
</dbReference>
<dbReference type="PANTHER" id="PTHR12338">
    <property type="entry name" value="AUTOTRANSPORTER"/>
    <property type="match status" value="1"/>
</dbReference>
<evidence type="ECO:0000256" key="1">
    <source>
        <dbReference type="ARBA" id="ARBA00004613"/>
    </source>
</evidence>
<evidence type="ECO:0000256" key="2">
    <source>
        <dbReference type="ARBA" id="ARBA00022525"/>
    </source>
</evidence>
<feature type="domain" description="Filamentous haemagglutinin FhaB/tRNA nuclease CdiA-like TPS" evidence="4">
    <location>
        <begin position="71"/>
        <end position="183"/>
    </location>
</feature>
<dbReference type="Pfam" id="PF13018">
    <property type="entry name" value="ESPR"/>
    <property type="match status" value="1"/>
</dbReference>
<evidence type="ECO:0000313" key="5">
    <source>
        <dbReference type="EMBL" id="HAE1792326.1"/>
    </source>
</evidence>
<dbReference type="NCBIfam" id="TIGR01901">
    <property type="entry name" value="adhes_NPXG"/>
    <property type="match status" value="1"/>
</dbReference>
<keyword evidence="2" id="KW-0964">Secreted</keyword>
<dbReference type="InterPro" id="IPR012334">
    <property type="entry name" value="Pectin_lyas_fold"/>
</dbReference>
<evidence type="ECO:0000256" key="3">
    <source>
        <dbReference type="ARBA" id="ARBA00022729"/>
    </source>
</evidence>
<feature type="non-terminal residue" evidence="5">
    <location>
        <position position="769"/>
    </location>
</feature>
<dbReference type="PANTHER" id="PTHR12338:SF8">
    <property type="entry name" value="HEME_HEMOPEXIN-BINDING PROTEIN"/>
    <property type="match status" value="1"/>
</dbReference>